<accession>A0A3M8CMI3</accession>
<dbReference type="NCBIfam" id="NF006168">
    <property type="entry name" value="PRK08309.1"/>
    <property type="match status" value="1"/>
</dbReference>
<dbReference type="SUPFAM" id="SSF51735">
    <property type="entry name" value="NAD(P)-binding Rossmann-fold domains"/>
    <property type="match status" value="1"/>
</dbReference>
<dbReference type="Gene3D" id="3.40.50.720">
    <property type="entry name" value="NAD(P)-binding Rossmann-like Domain"/>
    <property type="match status" value="1"/>
</dbReference>
<evidence type="ECO:0000313" key="2">
    <source>
        <dbReference type="Proteomes" id="UP000282028"/>
    </source>
</evidence>
<evidence type="ECO:0000313" key="1">
    <source>
        <dbReference type="EMBL" id="RNB76946.1"/>
    </source>
</evidence>
<dbReference type="EMBL" id="RHHR01000003">
    <property type="protein sequence ID" value="RNB76946.1"/>
    <property type="molecule type" value="Genomic_DNA"/>
</dbReference>
<dbReference type="RefSeq" id="WP_122907306.1">
    <property type="nucleotide sequence ID" value="NZ_CBCSBE010000016.1"/>
</dbReference>
<sequence>MSKKALVVGGTGMLKDVVRWLVEQGYLVAVVGRNRERFERVLQGLSQPETVDYIQLDYHQTHELRAAMEALLLRNGPLDLVVSWIHLTAPEALTTIQMALSRQEQEWRLLQVCGSGAWKKPPQIVPTANCQYRRVILGFVLEGNSARWLSNQEIAQGVVNAIRNDQPLSIVGVVEPWEKRPAY</sequence>
<keyword evidence="2" id="KW-1185">Reference proteome</keyword>
<dbReference type="Pfam" id="PF00106">
    <property type="entry name" value="adh_short"/>
    <property type="match status" value="1"/>
</dbReference>
<protein>
    <submittedName>
        <fullName evidence="1">SDR family NAD(P)-dependent oxidoreductase</fullName>
    </submittedName>
</protein>
<dbReference type="AlphaFoldDB" id="A0A3M8CMI3"/>
<gene>
    <name evidence="1" type="ORF">EDM52_01810</name>
</gene>
<dbReference type="OrthoDB" id="7922774at2"/>
<name>A0A3M8CMI3_9BACL</name>
<dbReference type="Proteomes" id="UP000282028">
    <property type="component" value="Unassembled WGS sequence"/>
</dbReference>
<comment type="caution">
    <text evidence="1">The sequence shown here is derived from an EMBL/GenBank/DDBJ whole genome shotgun (WGS) entry which is preliminary data.</text>
</comment>
<organism evidence="1 2">
    <name type="scientific">Brevibacillus invocatus</name>
    <dbReference type="NCBI Taxonomy" id="173959"/>
    <lineage>
        <taxon>Bacteria</taxon>
        <taxon>Bacillati</taxon>
        <taxon>Bacillota</taxon>
        <taxon>Bacilli</taxon>
        <taxon>Bacillales</taxon>
        <taxon>Paenibacillaceae</taxon>
        <taxon>Brevibacillus</taxon>
    </lineage>
</organism>
<dbReference type="InterPro" id="IPR036291">
    <property type="entry name" value="NAD(P)-bd_dom_sf"/>
</dbReference>
<proteinExistence type="predicted"/>
<reference evidence="1 2" key="1">
    <citation type="submission" date="2018-10" db="EMBL/GenBank/DDBJ databases">
        <title>Phylogenomics of Brevibacillus.</title>
        <authorList>
            <person name="Dunlap C."/>
        </authorList>
    </citation>
    <scope>NUCLEOTIDE SEQUENCE [LARGE SCALE GENOMIC DNA]</scope>
    <source>
        <strain evidence="1 2">JCM 12215</strain>
    </source>
</reference>
<dbReference type="InterPro" id="IPR002347">
    <property type="entry name" value="SDR_fam"/>
</dbReference>